<name>E3G770_ENTLS</name>
<dbReference type="RefSeq" id="WP_013365144.1">
    <property type="nucleotide sequence ID" value="NC_014618.1"/>
</dbReference>
<dbReference type="eggNOG" id="COG2110">
    <property type="taxonomic scope" value="Bacteria"/>
</dbReference>
<dbReference type="InterPro" id="IPR051220">
    <property type="entry name" value="TFA_Chaperone"/>
</dbReference>
<evidence type="ECO:0000313" key="1">
    <source>
        <dbReference type="EMBL" id="ADO47394.1"/>
    </source>
</evidence>
<protein>
    <submittedName>
        <fullName evidence="1">Tail assembly chaperone gp38</fullName>
    </submittedName>
</protein>
<gene>
    <name evidence="1" type="ordered locus">Entcl_1127</name>
</gene>
<dbReference type="Pfam" id="PF02413">
    <property type="entry name" value="Caudo_TAP"/>
    <property type="match status" value="1"/>
</dbReference>
<sequence>MEKATLDKSGIAAKAGNITVYNYDRETREYLSSTVEFLAVGVGIPANSCTETPVDAKSGFAVCRSPEGWEYVADHRGETVWSTADGSASMVGYIGEIKEGFTGGAPSTPYDVWDGNSWVTDTAAQYAADMAAAEQQKTALRTNADNAIAWRQDAVDTRIATAEETAALAEWKKYRVLLMRIDTSKAPAIEWPTPPGAQAS</sequence>
<dbReference type="STRING" id="701347.Entcl_1127"/>
<organism evidence="1 2">
    <name type="scientific">Enterobacter lignolyticus (strain SCF1)</name>
    <dbReference type="NCBI Taxonomy" id="701347"/>
    <lineage>
        <taxon>Bacteria</taxon>
        <taxon>Pseudomonadati</taxon>
        <taxon>Pseudomonadota</taxon>
        <taxon>Gammaproteobacteria</taxon>
        <taxon>Enterobacterales</taxon>
        <taxon>Enterobacteriaceae</taxon>
        <taxon>Pluralibacter</taxon>
    </lineage>
</organism>
<accession>E3G770</accession>
<evidence type="ECO:0000313" key="2">
    <source>
        <dbReference type="Proteomes" id="UP000006872"/>
    </source>
</evidence>
<dbReference type="AlphaFoldDB" id="E3G770"/>
<reference evidence="1 2" key="2">
    <citation type="journal article" date="2011" name="Stand. Genomic Sci.">
        <title>Complete genome sequence of 'Enterobacter lignolyticus' SCF1.</title>
        <authorList>
            <person name="Deangelis K.M."/>
            <person name="D'Haeseleer P."/>
            <person name="Chivian D."/>
            <person name="Fortney J.L."/>
            <person name="Khudyakov J."/>
            <person name="Simmons B."/>
            <person name="Woo H."/>
            <person name="Arkin A.P."/>
            <person name="Davenport K.W."/>
            <person name="Goodwin L."/>
            <person name="Chen A."/>
            <person name="Ivanova N."/>
            <person name="Kyrpides N.C."/>
            <person name="Mavromatis K."/>
            <person name="Woyke T."/>
            <person name="Hazen T.C."/>
        </authorList>
    </citation>
    <scope>NUCLEOTIDE SEQUENCE [LARGE SCALE GENOMIC DNA]</scope>
    <source>
        <strain evidence="1 2">SCF1</strain>
    </source>
</reference>
<dbReference type="InterPro" id="IPR003458">
    <property type="entry name" value="Phage_T4_Gp38_tail_assem"/>
</dbReference>
<keyword evidence="2" id="KW-1185">Reference proteome</keyword>
<dbReference type="HOGENOM" id="CLU_094206_3_0_6"/>
<dbReference type="PANTHER" id="PTHR34413">
    <property type="entry name" value="PROPHAGE TAIL FIBER ASSEMBLY PROTEIN HOMOLOG TFAE-RELATED-RELATED"/>
    <property type="match status" value="1"/>
</dbReference>
<dbReference type="KEGG" id="esc:Entcl_1127"/>
<proteinExistence type="predicted"/>
<dbReference type="Proteomes" id="UP000006872">
    <property type="component" value="Chromosome"/>
</dbReference>
<dbReference type="EMBL" id="CP002272">
    <property type="protein sequence ID" value="ADO47394.1"/>
    <property type="molecule type" value="Genomic_DNA"/>
</dbReference>
<dbReference type="PANTHER" id="PTHR34413:SF2">
    <property type="entry name" value="PROPHAGE TAIL FIBER ASSEMBLY PROTEIN HOMOLOG TFAE-RELATED"/>
    <property type="match status" value="1"/>
</dbReference>
<reference evidence="2" key="1">
    <citation type="submission" date="2010-10" db="EMBL/GenBank/DDBJ databases">
        <title>Complete sequence of Enterobacter cloacae SCF1.</title>
        <authorList>
            <consortium name="US DOE Joint Genome Institute"/>
            <person name="Lucas S."/>
            <person name="Copeland A."/>
            <person name="Lapidus A."/>
            <person name="Cheng J.-F."/>
            <person name="Bruce D."/>
            <person name="Goodwin L."/>
            <person name="Pitluck S."/>
            <person name="Davenport K."/>
            <person name="Detter J.C."/>
            <person name="Han C."/>
            <person name="Tapia R."/>
            <person name="Land M."/>
            <person name="Hauser L."/>
            <person name="Chang Y.-J."/>
            <person name="Jeffries C."/>
            <person name="Kyrpides N."/>
            <person name="Ivanova N."/>
            <person name="Mikhailova N."/>
            <person name="DeAngelis K."/>
            <person name="Arkin A.P."/>
            <person name="Chivian D."/>
            <person name="Edwards B."/>
            <person name="Woo H."/>
            <person name="Hazen T.C."/>
            <person name="Woyke T."/>
        </authorList>
    </citation>
    <scope>NUCLEOTIDE SEQUENCE [LARGE SCALE GENOMIC DNA]</scope>
    <source>
        <strain evidence="2">SCF1</strain>
    </source>
</reference>